<gene>
    <name evidence="18" type="ORF">EXH44_08340</name>
</gene>
<evidence type="ECO:0000256" key="1">
    <source>
        <dbReference type="ARBA" id="ARBA00004974"/>
    </source>
</evidence>
<dbReference type="Gene3D" id="3.40.50.1220">
    <property type="entry name" value="TPP-binding domain"/>
    <property type="match status" value="1"/>
</dbReference>
<keyword evidence="9" id="KW-0274">FAD</keyword>
<evidence type="ECO:0000313" key="18">
    <source>
        <dbReference type="EMBL" id="QBQ64224.1"/>
    </source>
</evidence>
<dbReference type="InterPro" id="IPR012001">
    <property type="entry name" value="Thiamin_PyroP_enz_TPP-bd_dom"/>
</dbReference>
<dbReference type="Gene3D" id="3.40.50.970">
    <property type="match status" value="2"/>
</dbReference>
<dbReference type="KEGG" id="aio:EXH44_08340"/>
<dbReference type="GO" id="GO:0030976">
    <property type="term" value="F:thiamine pyrophosphate binding"/>
    <property type="evidence" value="ECO:0007669"/>
    <property type="project" value="UniProtKB-UniRule"/>
</dbReference>
<keyword evidence="8 14" id="KW-0479">Metal-binding</keyword>
<dbReference type="AlphaFoldDB" id="A0A4P7CJR4"/>
<dbReference type="FunFam" id="3.40.50.970:FF:000016">
    <property type="entry name" value="Acetolactate synthase"/>
    <property type="match status" value="1"/>
</dbReference>
<evidence type="ECO:0000259" key="15">
    <source>
        <dbReference type="Pfam" id="PF00205"/>
    </source>
</evidence>
<dbReference type="PANTHER" id="PTHR18968:SF142">
    <property type="entry name" value="ACETOLACTATE SYNTHASE"/>
    <property type="match status" value="1"/>
</dbReference>
<dbReference type="InterPro" id="IPR029061">
    <property type="entry name" value="THDP-binding"/>
</dbReference>
<dbReference type="InterPro" id="IPR012846">
    <property type="entry name" value="Acetolactate_synth_lsu"/>
</dbReference>
<evidence type="ECO:0000256" key="5">
    <source>
        <dbReference type="ARBA" id="ARBA00022605"/>
    </source>
</evidence>
<dbReference type="NCBIfam" id="TIGR00118">
    <property type="entry name" value="acolac_lg"/>
    <property type="match status" value="1"/>
</dbReference>
<dbReference type="GO" id="GO:0000287">
    <property type="term" value="F:magnesium ion binding"/>
    <property type="evidence" value="ECO:0007669"/>
    <property type="project" value="UniProtKB-UniRule"/>
</dbReference>
<evidence type="ECO:0000256" key="10">
    <source>
        <dbReference type="ARBA" id="ARBA00022842"/>
    </source>
</evidence>
<keyword evidence="12 14" id="KW-0100">Branched-chain amino acid biosynthesis</keyword>
<dbReference type="PROSITE" id="PS00187">
    <property type="entry name" value="TPP_ENZYMES"/>
    <property type="match status" value="1"/>
</dbReference>
<reference evidence="18 19" key="1">
    <citation type="submission" date="2019-03" db="EMBL/GenBank/DDBJ databases">
        <authorList>
            <person name="Che Y."/>
            <person name="Zhou L."/>
        </authorList>
    </citation>
    <scope>NUCLEOTIDE SEQUENCE [LARGE SCALE GENOMIC DNA]</scope>
    <source>
        <strain evidence="18 19">AIFJ1607</strain>
    </source>
</reference>
<evidence type="ECO:0000256" key="8">
    <source>
        <dbReference type="ARBA" id="ARBA00022723"/>
    </source>
</evidence>
<comment type="pathway">
    <text evidence="1 14">Amino-acid biosynthesis; L-isoleucine biosynthesis; L-isoleucine from 2-oxobutanoate: step 1/4.</text>
</comment>
<evidence type="ECO:0000256" key="7">
    <source>
        <dbReference type="ARBA" id="ARBA00022679"/>
    </source>
</evidence>
<proteinExistence type="inferred from homology"/>
<evidence type="ECO:0000256" key="3">
    <source>
        <dbReference type="ARBA" id="ARBA00007812"/>
    </source>
</evidence>
<dbReference type="GO" id="GO:0009099">
    <property type="term" value="P:L-valine biosynthetic process"/>
    <property type="evidence" value="ECO:0007669"/>
    <property type="project" value="UniProtKB-UniPathway"/>
</dbReference>
<keyword evidence="7 14" id="KW-0808">Transferase</keyword>
<evidence type="ECO:0000256" key="13">
    <source>
        <dbReference type="ARBA" id="ARBA00048670"/>
    </source>
</evidence>
<dbReference type="GO" id="GO:0050660">
    <property type="term" value="F:flavin adenine dinucleotide binding"/>
    <property type="evidence" value="ECO:0007669"/>
    <property type="project" value="InterPro"/>
</dbReference>
<dbReference type="InterPro" id="IPR039368">
    <property type="entry name" value="AHAS_TPP"/>
</dbReference>
<keyword evidence="19" id="KW-1185">Reference proteome</keyword>
<dbReference type="Pfam" id="PF02776">
    <property type="entry name" value="TPP_enzyme_N"/>
    <property type="match status" value="1"/>
</dbReference>
<feature type="domain" description="Thiamine pyrophosphate enzyme TPP-binding" evidence="16">
    <location>
        <begin position="376"/>
        <end position="524"/>
    </location>
</feature>
<protein>
    <recommendedName>
        <fullName evidence="4 14">Acetolactate synthase</fullName>
        <ecNumber evidence="4 14">2.2.1.6</ecNumber>
    </recommendedName>
</protein>
<comment type="cofactor">
    <cofactor evidence="14">
        <name>thiamine diphosphate</name>
        <dbReference type="ChEBI" id="CHEBI:58937"/>
    </cofactor>
    <text evidence="14">Binds 1 thiamine pyrophosphate per subunit.</text>
</comment>
<dbReference type="UniPathway" id="UPA00047">
    <property type="reaction ID" value="UER00055"/>
</dbReference>
<dbReference type="UniPathway" id="UPA00049">
    <property type="reaction ID" value="UER00059"/>
</dbReference>
<evidence type="ECO:0000256" key="2">
    <source>
        <dbReference type="ARBA" id="ARBA00005025"/>
    </source>
</evidence>
<dbReference type="GO" id="GO:0003984">
    <property type="term" value="F:acetolactate synthase activity"/>
    <property type="evidence" value="ECO:0007669"/>
    <property type="project" value="UniProtKB-EC"/>
</dbReference>
<accession>A0A4P7CJR4</accession>
<dbReference type="SUPFAM" id="SSF52467">
    <property type="entry name" value="DHS-like NAD/FAD-binding domain"/>
    <property type="match status" value="1"/>
</dbReference>
<dbReference type="RefSeq" id="WP_162857049.1">
    <property type="nucleotide sequence ID" value="NZ_CP038145.1"/>
</dbReference>
<dbReference type="Proteomes" id="UP000294444">
    <property type="component" value="Chromosome"/>
</dbReference>
<comment type="pathway">
    <text evidence="2 14">Amino-acid biosynthesis; L-valine biosynthesis; L-valine from pyruvate: step 1/4.</text>
</comment>
<name>A0A4P7CJR4_9PAST</name>
<comment type="similarity">
    <text evidence="3 14">Belongs to the TPP enzyme family.</text>
</comment>
<dbReference type="FunFam" id="3.40.50.970:FF:000007">
    <property type="entry name" value="Acetolactate synthase"/>
    <property type="match status" value="1"/>
</dbReference>
<evidence type="ECO:0000259" key="17">
    <source>
        <dbReference type="Pfam" id="PF02776"/>
    </source>
</evidence>
<dbReference type="InterPro" id="IPR045229">
    <property type="entry name" value="TPP_enz"/>
</dbReference>
<dbReference type="EMBL" id="CP038145">
    <property type="protein sequence ID" value="QBQ64224.1"/>
    <property type="molecule type" value="Genomic_DNA"/>
</dbReference>
<dbReference type="GO" id="GO:0005948">
    <property type="term" value="C:acetolactate synthase complex"/>
    <property type="evidence" value="ECO:0007669"/>
    <property type="project" value="TreeGrafter"/>
</dbReference>
<evidence type="ECO:0000256" key="6">
    <source>
        <dbReference type="ARBA" id="ARBA00022630"/>
    </source>
</evidence>
<dbReference type="InterPro" id="IPR012000">
    <property type="entry name" value="Thiamin_PyroP_enz_cen_dom"/>
</dbReference>
<comment type="cofactor">
    <cofactor evidence="14">
        <name>Mg(2+)</name>
        <dbReference type="ChEBI" id="CHEBI:18420"/>
    </cofactor>
    <text evidence="14">Binds 1 Mg(2+) ion per subunit.</text>
</comment>
<dbReference type="Pfam" id="PF02775">
    <property type="entry name" value="TPP_enzyme_C"/>
    <property type="match status" value="1"/>
</dbReference>
<dbReference type="CDD" id="cd07035">
    <property type="entry name" value="TPP_PYR_POX_like"/>
    <property type="match status" value="1"/>
</dbReference>
<evidence type="ECO:0000256" key="4">
    <source>
        <dbReference type="ARBA" id="ARBA00013145"/>
    </source>
</evidence>
<dbReference type="Pfam" id="PF00205">
    <property type="entry name" value="TPP_enzyme_M"/>
    <property type="match status" value="1"/>
</dbReference>
<keyword evidence="11 14" id="KW-0786">Thiamine pyrophosphate</keyword>
<dbReference type="InterPro" id="IPR011766">
    <property type="entry name" value="TPP_enzyme_TPP-bd"/>
</dbReference>
<keyword evidence="10 14" id="KW-0460">Magnesium</keyword>
<feature type="domain" description="Thiamine pyrophosphate enzyme N-terminal TPP-binding" evidence="17">
    <location>
        <begin position="1"/>
        <end position="114"/>
    </location>
</feature>
<dbReference type="InterPro" id="IPR029035">
    <property type="entry name" value="DHS-like_NAD/FAD-binding_dom"/>
</dbReference>
<dbReference type="NCBIfam" id="NF006524">
    <property type="entry name" value="PRK08978.1"/>
    <property type="match status" value="1"/>
</dbReference>
<evidence type="ECO:0000259" key="16">
    <source>
        <dbReference type="Pfam" id="PF02775"/>
    </source>
</evidence>
<evidence type="ECO:0000256" key="11">
    <source>
        <dbReference type="ARBA" id="ARBA00023052"/>
    </source>
</evidence>
<dbReference type="SUPFAM" id="SSF52518">
    <property type="entry name" value="Thiamin diphosphate-binding fold (THDP-binding)"/>
    <property type="match status" value="2"/>
</dbReference>
<evidence type="ECO:0000313" key="19">
    <source>
        <dbReference type="Proteomes" id="UP000294444"/>
    </source>
</evidence>
<dbReference type="CDD" id="cd02015">
    <property type="entry name" value="TPP_AHAS"/>
    <property type="match status" value="1"/>
</dbReference>
<dbReference type="InterPro" id="IPR000399">
    <property type="entry name" value="TPP-bd_CS"/>
</dbReference>
<organism evidence="18 19">
    <name type="scientific">Actinobacillus indolicus</name>
    <dbReference type="NCBI Taxonomy" id="51049"/>
    <lineage>
        <taxon>Bacteria</taxon>
        <taxon>Pseudomonadati</taxon>
        <taxon>Pseudomonadota</taxon>
        <taxon>Gammaproteobacteria</taxon>
        <taxon>Pasteurellales</taxon>
        <taxon>Pasteurellaceae</taxon>
        <taxon>Actinobacillus</taxon>
    </lineage>
</organism>
<evidence type="ECO:0000256" key="14">
    <source>
        <dbReference type="RuleBase" id="RU003591"/>
    </source>
</evidence>
<keyword evidence="6" id="KW-0285">Flavoprotein</keyword>
<dbReference type="PANTHER" id="PTHR18968">
    <property type="entry name" value="THIAMINE PYROPHOSPHATE ENZYMES"/>
    <property type="match status" value="1"/>
</dbReference>
<sequence>MNGANLVVECLKAHGVTSLFGYPGGAIMPVYDAIYDSGLDHLLCRNEQGAAMAAIGYARATGKTGVCIATSGPGATNLVTGLGDALMDSIPIVAITGQVASAFIGTDAFQEADVLGLSLACTKHSFIVQNIDELPEIIAKAFQIAQSGRPGPVLVDIPKDVQFAPTSLSPVVYEKVAAKTQNPAALAQAKALLAQAKRPVLYVGGGVGMADGVQAVRSFLDIANIPSVSTLKGLGTIPPQHPLYMGMIGMHGTKAANYAVQECDLLIACGARFDDRVTGKLDTFAPHAKVIHIDIDVAEINKLRKADVALQGDLIEAVTALTQPLEIESWRADVRKLKADFDFSYQENVGEGEIDPWALLHTLSQCKPQNAIITTDVGQHQMWSAQHMQHYAPENYITSAGFGTMGFGLPAAVGAVKARPTDPTIVITGDGSFMMNIQELGSIKRGNLPVKILLLDNQRLGMVRQWQSLFFHGRHSQTILDDNPDFVMLANAFDIPAERIEKAGEVSAALDRLLNSKGAYLLHVCIPDEENVWPLVPPNACNTDMLDEDIGV</sequence>
<dbReference type="FunFam" id="3.40.50.1220:FF:000008">
    <property type="entry name" value="Acetolactate synthase"/>
    <property type="match status" value="1"/>
</dbReference>
<dbReference type="GO" id="GO:0009097">
    <property type="term" value="P:isoleucine biosynthetic process"/>
    <property type="evidence" value="ECO:0007669"/>
    <property type="project" value="UniProtKB-UniPathway"/>
</dbReference>
<comment type="catalytic activity">
    <reaction evidence="13 14">
        <text>2 pyruvate + H(+) = (2S)-2-acetolactate + CO2</text>
        <dbReference type="Rhea" id="RHEA:25249"/>
        <dbReference type="ChEBI" id="CHEBI:15361"/>
        <dbReference type="ChEBI" id="CHEBI:15378"/>
        <dbReference type="ChEBI" id="CHEBI:16526"/>
        <dbReference type="ChEBI" id="CHEBI:58476"/>
        <dbReference type="EC" id="2.2.1.6"/>
    </reaction>
</comment>
<keyword evidence="5 14" id="KW-0028">Amino-acid biosynthesis</keyword>
<dbReference type="EC" id="2.2.1.6" evidence="4 14"/>
<feature type="domain" description="Thiamine pyrophosphate enzyme central" evidence="15">
    <location>
        <begin position="187"/>
        <end position="321"/>
    </location>
</feature>
<evidence type="ECO:0000256" key="9">
    <source>
        <dbReference type="ARBA" id="ARBA00022827"/>
    </source>
</evidence>
<evidence type="ECO:0000256" key="12">
    <source>
        <dbReference type="ARBA" id="ARBA00023304"/>
    </source>
</evidence>